<keyword evidence="3" id="KW-1185">Reference proteome</keyword>
<evidence type="ECO:0000313" key="2">
    <source>
        <dbReference type="EMBL" id="KAI7846459.1"/>
    </source>
</evidence>
<feature type="region of interest" description="Disordered" evidence="1">
    <location>
        <begin position="36"/>
        <end position="67"/>
    </location>
</feature>
<sequence>MPAPGGGAVDEAALLHPADFWEPVADRDCRVELVVPPEPAAEQQGRATRVTRVTRKRQREEEEEEEEPRVVVVEAASQLLKAASQKFRASMERWAVGQDNRLRIECRDELEVELFRHLLDFVNSLGRTLPQDSCLLAAANPQVLYGLLLLAREQGVEPCVAACLKALLGQVDQLDASACLALLRVLDTGVSEHSAVQGAADRLMLAAVDRAASLLGEAGVRSDAGVQASLLDLLGPLEAVLNDSKLRRPLFSKLPFEMLRDCVLADGSVRCNAEVTILAAFCFWAGSGQAGDEPRRDAAANVEAICSRIRLPEIPPGLLHCYWAQFSFLRRFDPGQHILLRAVTAAAQPSLLSAWKEVAEGNNGGNEDEDEEGSGLTAASFKAKCSCWWAPREPPLGGEPQLATFEVETAKPVEGIRSASSSKHYWDGCFWHVMIWKMEGQDEERVGAHVMPSMALANRAVDSNKAKLLTYGIKVDYSVQVLGSGQTASLNGREKTFLPTTYCCWGLTVPVTWQAFWADGSPWLARDGVARVRFTLRAPA</sequence>
<organism evidence="2 3">
    <name type="scientific">Chlorella ohadii</name>
    <dbReference type="NCBI Taxonomy" id="2649997"/>
    <lineage>
        <taxon>Eukaryota</taxon>
        <taxon>Viridiplantae</taxon>
        <taxon>Chlorophyta</taxon>
        <taxon>core chlorophytes</taxon>
        <taxon>Trebouxiophyceae</taxon>
        <taxon>Chlorellales</taxon>
        <taxon>Chlorellaceae</taxon>
        <taxon>Chlorella clade</taxon>
        <taxon>Chlorella</taxon>
    </lineage>
</organism>
<evidence type="ECO:0000256" key="1">
    <source>
        <dbReference type="SAM" id="MobiDB-lite"/>
    </source>
</evidence>
<name>A0AAD5E1M5_9CHLO</name>
<accession>A0AAD5E1M5</accession>
<comment type="caution">
    <text evidence="2">The sequence shown here is derived from an EMBL/GenBank/DDBJ whole genome shotgun (WGS) entry which is preliminary data.</text>
</comment>
<gene>
    <name evidence="2" type="ORF">COHA_000069</name>
</gene>
<dbReference type="AlphaFoldDB" id="A0AAD5E1M5"/>
<evidence type="ECO:0000313" key="3">
    <source>
        <dbReference type="Proteomes" id="UP001205105"/>
    </source>
</evidence>
<reference evidence="2" key="1">
    <citation type="submission" date="2020-11" db="EMBL/GenBank/DDBJ databases">
        <title>Chlorella ohadii genome sequencing and assembly.</title>
        <authorList>
            <person name="Murik O."/>
            <person name="Treves H."/>
            <person name="Kedem I."/>
            <person name="Shotland Y."/>
            <person name="Kaplan A."/>
        </authorList>
    </citation>
    <scope>NUCLEOTIDE SEQUENCE</scope>
    <source>
        <strain evidence="2">1</strain>
    </source>
</reference>
<evidence type="ECO:0008006" key="4">
    <source>
        <dbReference type="Google" id="ProtNLM"/>
    </source>
</evidence>
<protein>
    <recommendedName>
        <fullName evidence="4">BTB domain-containing protein</fullName>
    </recommendedName>
</protein>
<proteinExistence type="predicted"/>
<dbReference type="Proteomes" id="UP001205105">
    <property type="component" value="Unassembled WGS sequence"/>
</dbReference>
<dbReference type="EMBL" id="JADXDR010000002">
    <property type="protein sequence ID" value="KAI7846459.1"/>
    <property type="molecule type" value="Genomic_DNA"/>
</dbReference>